<proteinExistence type="predicted"/>
<gene>
    <name evidence="2" type="ORF">PHYBOEH_010439</name>
</gene>
<evidence type="ECO:0000313" key="2">
    <source>
        <dbReference type="EMBL" id="KAG7398807.1"/>
    </source>
</evidence>
<protein>
    <submittedName>
        <fullName evidence="2">Uncharacterized protein</fullName>
    </submittedName>
</protein>
<sequence length="532" mass="57025">MSGLVRALIVAVLAFAVTVAALDQDTDLRRLESSLVDAPSVKLHVTLKRKSMKLHGHSKFEVSANPVVSSDGKSVIYDGYATFVEDDTVFKYFFVGGEEYMVEIPDSNSTTESAEQIVQCLPSGTPFGAVVTSLNEAVPIPSASVGGEPVKCSSGNLFKTTFSGTQFAICASGSAGFTAFGSDMTVKVKYLDERVKIPEPKLSEGAAPCPAAAKPVAANPIALALMTGDKIPESTSRKLKAAEHMAMEASSCQCKSKPRPCVFFHGLGNANEDAELQDSNSNWGYAKLQGHTPCCSTVKYANLNTVDYGWTDDTLQKKVCNHALSIGNSPESTIENTIIVTHSMGGLMLAGALASGKCALGSSSTWIALSPPMTGSMSSDYIQDFCNGQIQGDFVADLMMNNRCPASAAIKTTSYENEKYAASLDEAYDAAQEAYRKHVSAAMCSTSYVGNISKYQAKYMLCGSKFPHKSSKNDGLVEFHSCAGGLPASKFNRNYMHPFYKAELNHVDTAFKTGDGIFKETVKPIKWFECLL</sequence>
<dbReference type="Proteomes" id="UP000693981">
    <property type="component" value="Unassembled WGS sequence"/>
</dbReference>
<keyword evidence="1" id="KW-0732">Signal</keyword>
<keyword evidence="3" id="KW-1185">Reference proteome</keyword>
<dbReference type="OrthoDB" id="95392at2759"/>
<feature type="chain" id="PRO_5035764533" evidence="1">
    <location>
        <begin position="22"/>
        <end position="532"/>
    </location>
</feature>
<organism evidence="2 3">
    <name type="scientific">Phytophthora boehmeriae</name>
    <dbReference type="NCBI Taxonomy" id="109152"/>
    <lineage>
        <taxon>Eukaryota</taxon>
        <taxon>Sar</taxon>
        <taxon>Stramenopiles</taxon>
        <taxon>Oomycota</taxon>
        <taxon>Peronosporomycetes</taxon>
        <taxon>Peronosporales</taxon>
        <taxon>Peronosporaceae</taxon>
        <taxon>Phytophthora</taxon>
    </lineage>
</organism>
<dbReference type="PANTHER" id="PTHR22538">
    <property type="entry name" value="CILIA- AND FLAGELLA-ASSOCIATED PROTEIN 74"/>
    <property type="match status" value="1"/>
</dbReference>
<dbReference type="AlphaFoldDB" id="A0A8T1WY35"/>
<reference evidence="2" key="1">
    <citation type="submission" date="2021-02" db="EMBL/GenBank/DDBJ databases">
        <authorList>
            <person name="Palmer J.M."/>
        </authorList>
    </citation>
    <scope>NUCLEOTIDE SEQUENCE</scope>
    <source>
        <strain evidence="2">SCRP23</strain>
    </source>
</reference>
<dbReference type="EMBL" id="JAGDFL010000071">
    <property type="protein sequence ID" value="KAG7398807.1"/>
    <property type="molecule type" value="Genomic_DNA"/>
</dbReference>
<name>A0A8T1WY35_9STRA</name>
<feature type="signal peptide" evidence="1">
    <location>
        <begin position="1"/>
        <end position="21"/>
    </location>
</feature>
<accession>A0A8T1WY35</accession>
<evidence type="ECO:0000313" key="3">
    <source>
        <dbReference type="Proteomes" id="UP000693981"/>
    </source>
</evidence>
<dbReference type="PANTHER" id="PTHR22538:SF1">
    <property type="entry name" value="VWFD DOMAIN-CONTAINING PROTEIN"/>
    <property type="match status" value="1"/>
</dbReference>
<evidence type="ECO:0000256" key="1">
    <source>
        <dbReference type="SAM" id="SignalP"/>
    </source>
</evidence>
<comment type="caution">
    <text evidence="2">The sequence shown here is derived from an EMBL/GenBank/DDBJ whole genome shotgun (WGS) entry which is preliminary data.</text>
</comment>